<evidence type="ECO:0000256" key="5">
    <source>
        <dbReference type="ARBA" id="ARBA00023239"/>
    </source>
</evidence>
<comment type="cofactor">
    <cofactor evidence="1 6">
        <name>Mg(2+)</name>
        <dbReference type="ChEBI" id="CHEBI:18420"/>
    </cofactor>
</comment>
<dbReference type="GO" id="GO:0010333">
    <property type="term" value="F:terpene synthase activity"/>
    <property type="evidence" value="ECO:0007669"/>
    <property type="project" value="InterPro"/>
</dbReference>
<comment type="similarity">
    <text evidence="2 6">Belongs to the terpene synthase family.</text>
</comment>
<dbReference type="GO" id="GO:0008299">
    <property type="term" value="P:isoprenoid biosynthetic process"/>
    <property type="evidence" value="ECO:0007669"/>
    <property type="project" value="UniProtKB-ARBA"/>
</dbReference>
<dbReference type="AlphaFoldDB" id="A0A4P2VS22"/>
<dbReference type="EMBL" id="LC436348">
    <property type="protein sequence ID" value="BBH51501.1"/>
    <property type="molecule type" value="Genomic_DNA"/>
</dbReference>
<accession>A0A4P2VS22</accession>
<evidence type="ECO:0000256" key="3">
    <source>
        <dbReference type="ARBA" id="ARBA00022723"/>
    </source>
</evidence>
<dbReference type="PANTHER" id="PTHR35201:SF4">
    <property type="entry name" value="BETA-PINACENE SYNTHASE-RELATED"/>
    <property type="match status" value="1"/>
</dbReference>
<dbReference type="GO" id="GO:0046872">
    <property type="term" value="F:metal ion binding"/>
    <property type="evidence" value="ECO:0007669"/>
    <property type="project" value="UniProtKB-KW"/>
</dbReference>
<evidence type="ECO:0000256" key="2">
    <source>
        <dbReference type="ARBA" id="ARBA00006333"/>
    </source>
</evidence>
<dbReference type="PANTHER" id="PTHR35201">
    <property type="entry name" value="TERPENE SYNTHASE"/>
    <property type="match status" value="1"/>
</dbReference>
<dbReference type="InterPro" id="IPR034686">
    <property type="entry name" value="Terpene_cyclase-like_2"/>
</dbReference>
<evidence type="ECO:0000313" key="7">
    <source>
        <dbReference type="EMBL" id="BBH51501.1"/>
    </source>
</evidence>
<evidence type="ECO:0000256" key="4">
    <source>
        <dbReference type="ARBA" id="ARBA00022842"/>
    </source>
</evidence>
<evidence type="ECO:0000256" key="6">
    <source>
        <dbReference type="RuleBase" id="RU366034"/>
    </source>
</evidence>
<reference evidence="7" key="1">
    <citation type="submission" date="2018-11" db="EMBL/GenBank/DDBJ databases">
        <title>Ascomycete Aspergillus oryzae is an efficient expression host for production of basidiomycete terpenes using genomic DNA sequences.</title>
        <authorList>
            <person name="Nagamine S."/>
            <person name="Kozaki T."/>
            <person name="Liu C."/>
            <person name="Nishishita J."/>
            <person name="Sogahata K."/>
            <person name="Sato Y."/>
            <person name="Minami A."/>
            <person name="Ozaki T."/>
            <person name="Wu J."/>
            <person name="Kawagishi H."/>
            <person name="Schmidt-Dannert C."/>
            <person name="Maruyama J."/>
            <person name="Oikawa H."/>
        </authorList>
    </citation>
    <scope>NUCLEOTIDE SEQUENCE</scope>
    <source>
        <strain evidence="7">CpSTS4</strain>
    </source>
</reference>
<protein>
    <recommendedName>
        <fullName evidence="6">Terpene synthase</fullName>
        <ecNumber evidence="6">4.2.3.-</ecNumber>
    </recommendedName>
</protein>
<keyword evidence="4 6" id="KW-0460">Magnesium</keyword>
<dbReference type="SUPFAM" id="SSF48576">
    <property type="entry name" value="Terpenoid synthases"/>
    <property type="match status" value="1"/>
</dbReference>
<keyword evidence="5 6" id="KW-0456">Lyase</keyword>
<organism evidence="7">
    <name type="scientific">Clitopilus sp</name>
    <dbReference type="NCBI Taxonomy" id="1967123"/>
    <lineage>
        <taxon>Eukaryota</taxon>
        <taxon>Fungi</taxon>
        <taxon>Dikarya</taxon>
        <taxon>Basidiomycota</taxon>
        <taxon>Agaricomycotina</taxon>
        <taxon>Agaricomycetes</taxon>
        <taxon>Agaricomycetidae</taxon>
        <taxon>Agaricales</taxon>
        <taxon>Tricholomatineae</taxon>
        <taxon>Entolomataceae</taxon>
        <taxon>Clitopilus</taxon>
    </lineage>
</organism>
<proteinExistence type="inferred from homology"/>
<name>A0A4P2VS22_9AGAR</name>
<dbReference type="Pfam" id="PF19086">
    <property type="entry name" value="Terpene_syn_C_2"/>
    <property type="match status" value="1"/>
</dbReference>
<sequence length="414" mass="47203">MSESNQHLRIPHTLTAWPWPRTLNPYYQTVKAESSAWLESFKAFDPKAQAGFNSCDFNLLASLAYPLASKEHLRTGCDLMNLFFVIDEYTDIEDEVHAAMVASVTMDALRNPFKPRPRGEIIIGEIARQFWARTVPTITEASHRRFIETFDTYLQSVVVQARDRSKQHIRSIQDYLHMRRDNIGAKPSFAILELSLDLPDYVMSHPSIQTATVTAIDMLIIGNDLCSFRNEHARGDDTHNILTIARHEFGQGLGHAVNWIESYNKSLRRSFLSAIERVPSWGEEIDTQVAEYLYGLANWVRANDCWSFESHRYFGKHGREIQVHRVVDLACGHPECVQDTDNEVEKPATKGLLYEVEKKTYVGPLQVNTKDPIAFRSDFPLSARPKDITSTPTRLTCVALLCTLSTFIGWLVKL</sequence>
<dbReference type="SFLD" id="SFLDG01020">
    <property type="entry name" value="Terpene_Cyclase_Like_2"/>
    <property type="match status" value="1"/>
</dbReference>
<dbReference type="SFLD" id="SFLDS00005">
    <property type="entry name" value="Isoprenoid_Synthase_Type_I"/>
    <property type="match status" value="1"/>
</dbReference>
<dbReference type="Gene3D" id="1.10.600.10">
    <property type="entry name" value="Farnesyl Diphosphate Synthase"/>
    <property type="match status" value="1"/>
</dbReference>
<keyword evidence="3 6" id="KW-0479">Metal-binding</keyword>
<dbReference type="EC" id="4.2.3.-" evidence="6"/>
<evidence type="ECO:0000256" key="1">
    <source>
        <dbReference type="ARBA" id="ARBA00001946"/>
    </source>
</evidence>
<dbReference type="InterPro" id="IPR008949">
    <property type="entry name" value="Isoprenoid_synthase_dom_sf"/>
</dbReference>